<dbReference type="InterPro" id="IPR001509">
    <property type="entry name" value="Epimerase_deHydtase"/>
</dbReference>
<evidence type="ECO:0000259" key="3">
    <source>
        <dbReference type="Pfam" id="PF08338"/>
    </source>
</evidence>
<evidence type="ECO:0000313" key="4">
    <source>
        <dbReference type="EMBL" id="AFM13653.1"/>
    </source>
</evidence>
<feature type="domain" description="DUF1731" evidence="3">
    <location>
        <begin position="249"/>
        <end position="296"/>
    </location>
</feature>
<organism evidence="4 5">
    <name type="scientific">Turneriella parva (strain ATCC BAA-1111 / DSM 21527 / NCTC 11395 / H)</name>
    <name type="common">Leptospira parva</name>
    <dbReference type="NCBI Taxonomy" id="869212"/>
    <lineage>
        <taxon>Bacteria</taxon>
        <taxon>Pseudomonadati</taxon>
        <taxon>Spirochaetota</taxon>
        <taxon>Spirochaetia</taxon>
        <taxon>Leptospirales</taxon>
        <taxon>Leptospiraceae</taxon>
        <taxon>Turneriella</taxon>
    </lineage>
</organism>
<dbReference type="PANTHER" id="PTHR11092:SF0">
    <property type="entry name" value="EPIMERASE FAMILY PROTEIN SDR39U1"/>
    <property type="match status" value="1"/>
</dbReference>
<evidence type="ECO:0008006" key="6">
    <source>
        <dbReference type="Google" id="ProtNLM"/>
    </source>
</evidence>
<dbReference type="Pfam" id="PF08338">
    <property type="entry name" value="DUF1731"/>
    <property type="match status" value="1"/>
</dbReference>
<dbReference type="PATRIC" id="fig|869212.3.peg.3039"/>
<dbReference type="PANTHER" id="PTHR11092">
    <property type="entry name" value="SUGAR NUCLEOTIDE EPIMERASE RELATED"/>
    <property type="match status" value="1"/>
</dbReference>
<dbReference type="InterPro" id="IPR010099">
    <property type="entry name" value="SDR39U1"/>
</dbReference>
<dbReference type="OrthoDB" id="9801773at2"/>
<accession>I4B8P6</accession>
<evidence type="ECO:0000313" key="5">
    <source>
        <dbReference type="Proteomes" id="UP000006048"/>
    </source>
</evidence>
<dbReference type="Gene3D" id="3.40.50.720">
    <property type="entry name" value="NAD(P)-binding Rossmann-like Domain"/>
    <property type="match status" value="1"/>
</dbReference>
<dbReference type="RefSeq" id="WP_014804154.1">
    <property type="nucleotide sequence ID" value="NC_018020.1"/>
</dbReference>
<gene>
    <name evidence="4" type="ordered locus">Turpa_3014</name>
</gene>
<dbReference type="KEGG" id="tpx:Turpa_3014"/>
<feature type="domain" description="NAD-dependent epimerase/dehydratase" evidence="2">
    <location>
        <begin position="8"/>
        <end position="212"/>
    </location>
</feature>
<sequence>MQPIMIRGVGLIGCQVAEKLARKGVPVIIVSRSPGRFKPREGFTVIDRADALAQVTALEQVSAVINLEGKSIAAGIWTKKLKQEIVKSRLESVAHLAGLVKKANNPKLRILQASATGYYGDRGAEILTEAAEPGSGYLSDTCVEWESAAIKAFRPEQLATFRIAPVLSNQAGVFAVWRRVFRAFLGGRFGSGEQYFSWIHEHDMAELLVHYALGFKPGVINATAPEPVKNAYLTEVLAAQFRRTAILHVPQFILSHIPGDFGREMLLASVRAVPKRALAEGFEFRFQKFAEAVEDLA</sequence>
<name>I4B8P6_TURPD</name>
<comment type="similarity">
    <text evidence="1">Belongs to the NAD(P)-dependent epimerase/dehydratase family. SDR39U1 subfamily.</text>
</comment>
<dbReference type="EMBL" id="CP002959">
    <property type="protein sequence ID" value="AFM13653.1"/>
    <property type="molecule type" value="Genomic_DNA"/>
</dbReference>
<dbReference type="STRING" id="869212.Turpa_3014"/>
<evidence type="ECO:0000256" key="1">
    <source>
        <dbReference type="ARBA" id="ARBA00009353"/>
    </source>
</evidence>
<dbReference type="Proteomes" id="UP000006048">
    <property type="component" value="Chromosome"/>
</dbReference>
<protein>
    <recommendedName>
        <fullName evidence="6">NAD-dependent epimerase/dehydratase</fullName>
    </recommendedName>
</protein>
<dbReference type="HOGENOM" id="CLU_047373_0_2_12"/>
<dbReference type="InterPro" id="IPR036291">
    <property type="entry name" value="NAD(P)-bd_dom_sf"/>
</dbReference>
<dbReference type="Pfam" id="PF01370">
    <property type="entry name" value="Epimerase"/>
    <property type="match status" value="1"/>
</dbReference>
<keyword evidence="5" id="KW-1185">Reference proteome</keyword>
<dbReference type="SUPFAM" id="SSF51735">
    <property type="entry name" value="NAD(P)-binding Rossmann-fold domains"/>
    <property type="match status" value="1"/>
</dbReference>
<dbReference type="InterPro" id="IPR013549">
    <property type="entry name" value="DUF1731"/>
</dbReference>
<proteinExistence type="inferred from homology"/>
<dbReference type="AlphaFoldDB" id="I4B8P6"/>
<dbReference type="NCBIfam" id="TIGR01777">
    <property type="entry name" value="yfcH"/>
    <property type="match status" value="1"/>
</dbReference>
<reference evidence="4 5" key="1">
    <citation type="submission" date="2012-06" db="EMBL/GenBank/DDBJ databases">
        <title>The complete chromosome of genome of Turneriella parva DSM 21527.</title>
        <authorList>
            <consortium name="US DOE Joint Genome Institute (JGI-PGF)"/>
            <person name="Lucas S."/>
            <person name="Han J."/>
            <person name="Lapidus A."/>
            <person name="Bruce D."/>
            <person name="Goodwin L."/>
            <person name="Pitluck S."/>
            <person name="Peters L."/>
            <person name="Kyrpides N."/>
            <person name="Mavromatis K."/>
            <person name="Ivanova N."/>
            <person name="Mikhailova N."/>
            <person name="Chertkov O."/>
            <person name="Detter J.C."/>
            <person name="Tapia R."/>
            <person name="Han C."/>
            <person name="Land M."/>
            <person name="Hauser L."/>
            <person name="Markowitz V."/>
            <person name="Cheng J.-F."/>
            <person name="Hugenholtz P."/>
            <person name="Woyke T."/>
            <person name="Wu D."/>
            <person name="Gronow S."/>
            <person name="Wellnitz S."/>
            <person name="Brambilla E."/>
            <person name="Klenk H.-P."/>
            <person name="Eisen J.A."/>
        </authorList>
    </citation>
    <scope>NUCLEOTIDE SEQUENCE [LARGE SCALE GENOMIC DNA]</scope>
    <source>
        <strain evidence="5">ATCC BAA-1111 / DSM 21527 / NCTC 11395 / H</strain>
    </source>
</reference>
<evidence type="ECO:0000259" key="2">
    <source>
        <dbReference type="Pfam" id="PF01370"/>
    </source>
</evidence>